<evidence type="ECO:0000256" key="1">
    <source>
        <dbReference type="SAM" id="Phobius"/>
    </source>
</evidence>
<dbReference type="PIRSF" id="PIRSF004923">
    <property type="entry name" value="RseC"/>
    <property type="match status" value="1"/>
</dbReference>
<dbReference type="PANTHER" id="PTHR35867">
    <property type="entry name" value="PROTEIN RSEC"/>
    <property type="match status" value="1"/>
</dbReference>
<organism evidence="2 3">
    <name type="scientific">Enterobacter kobei</name>
    <dbReference type="NCBI Taxonomy" id="208224"/>
    <lineage>
        <taxon>Bacteria</taxon>
        <taxon>Pseudomonadati</taxon>
        <taxon>Pseudomonadota</taxon>
        <taxon>Gammaproteobacteria</taxon>
        <taxon>Enterobacterales</taxon>
        <taxon>Enterobacteriaceae</taxon>
        <taxon>Enterobacter</taxon>
        <taxon>Enterobacter cloacae complex</taxon>
    </lineage>
</organism>
<reference evidence="2" key="1">
    <citation type="submission" date="2021-04" db="EMBL/GenBank/DDBJ databases">
        <title>Difference and commonality of drug resistance evolution in various bacteria. and drug sensitivity profiles.</title>
        <authorList>
            <person name="Maeda T."/>
            <person name="Shibai A."/>
            <person name="Kawada K."/>
            <person name="Kotani H."/>
            <person name="Tarusawa Y."/>
            <person name="Tanabe K."/>
            <person name="Furusawa C."/>
        </authorList>
    </citation>
    <scope>NUCLEOTIDE SEQUENCE</scope>
    <source>
        <strain evidence="2">JCM 8580</strain>
    </source>
</reference>
<dbReference type="Pfam" id="PF04246">
    <property type="entry name" value="RseC_MucC"/>
    <property type="match status" value="1"/>
</dbReference>
<dbReference type="InterPro" id="IPR007359">
    <property type="entry name" value="SigmaE_reg_RseC_MucC"/>
</dbReference>
<dbReference type="NCBIfam" id="NF008115">
    <property type="entry name" value="PRK10862.1"/>
    <property type="match status" value="1"/>
</dbReference>
<feature type="transmembrane region" description="Helical" evidence="1">
    <location>
        <begin position="102"/>
        <end position="121"/>
    </location>
</feature>
<evidence type="ECO:0000313" key="2">
    <source>
        <dbReference type="EMBL" id="BCU54559.1"/>
    </source>
</evidence>
<sequence>MIKEWGTVVSWEQGEALVSCDVKASCSSCASRSGCGTRVLNKLGPQTTHTLVVPCDQPLVAGQKVELGIAEGSLLGSAMLVYLTPLVGMFAVAGLFQTLFGYDLAALGGAVLGGVGGFLLARAFSPKLAAKDAWQPVILSVGLPPDMLRVETPHTNASQ</sequence>
<accession>A0AA86IN03</accession>
<proteinExistence type="predicted"/>
<evidence type="ECO:0000313" key="3">
    <source>
        <dbReference type="Proteomes" id="UP000682928"/>
    </source>
</evidence>
<dbReference type="PANTHER" id="PTHR35867:SF1">
    <property type="entry name" value="PROTEIN RSEC"/>
    <property type="match status" value="1"/>
</dbReference>
<feature type="transmembrane region" description="Helical" evidence="1">
    <location>
        <begin position="74"/>
        <end position="96"/>
    </location>
</feature>
<dbReference type="RefSeq" id="WP_088219454.1">
    <property type="nucleotide sequence ID" value="NZ_AP024590.1"/>
</dbReference>
<dbReference type="AlphaFoldDB" id="A0AA86IN03"/>
<keyword evidence="1" id="KW-0472">Membrane</keyword>
<name>A0AA86IN03_9ENTR</name>
<dbReference type="InterPro" id="IPR026268">
    <property type="entry name" value="RseC"/>
</dbReference>
<dbReference type="Proteomes" id="UP000682928">
    <property type="component" value="Chromosome"/>
</dbReference>
<keyword evidence="1" id="KW-1133">Transmembrane helix</keyword>
<keyword evidence="1" id="KW-0812">Transmembrane</keyword>
<protein>
    <submittedName>
        <fullName evidence="2">SoxR reducing system protein RseC</fullName>
    </submittedName>
</protein>
<dbReference type="EMBL" id="AP024590">
    <property type="protein sequence ID" value="BCU54559.1"/>
    <property type="molecule type" value="Genomic_DNA"/>
</dbReference>
<gene>
    <name evidence="2" type="primary">rseC</name>
    <name evidence="2" type="ORF">ENKO_11530</name>
</gene>